<accession>A0AAW4L8J3</accession>
<evidence type="ECO:0000256" key="1">
    <source>
        <dbReference type="ARBA" id="ARBA00000085"/>
    </source>
</evidence>
<proteinExistence type="predicted"/>
<dbReference type="InterPro" id="IPR003661">
    <property type="entry name" value="HisK_dim/P_dom"/>
</dbReference>
<dbReference type="Pfam" id="PF00512">
    <property type="entry name" value="HisKA"/>
    <property type="match status" value="1"/>
</dbReference>
<dbReference type="SMART" id="SM00388">
    <property type="entry name" value="HisKA"/>
    <property type="match status" value="1"/>
</dbReference>
<dbReference type="Gene3D" id="3.30.565.10">
    <property type="entry name" value="Histidine kinase-like ATPase, C-terminal domain"/>
    <property type="match status" value="1"/>
</dbReference>
<keyword evidence="5 9" id="KW-0418">Kinase</keyword>
<dbReference type="AlphaFoldDB" id="A0AAW4L8J3"/>
<dbReference type="InterPro" id="IPR036097">
    <property type="entry name" value="HisK_dim/P_sf"/>
</dbReference>
<dbReference type="InterPro" id="IPR036890">
    <property type="entry name" value="HATPase_C_sf"/>
</dbReference>
<gene>
    <name evidence="9" type="ORF">KI809_19335</name>
</gene>
<dbReference type="PANTHER" id="PTHR43711:SF1">
    <property type="entry name" value="HISTIDINE KINASE 1"/>
    <property type="match status" value="1"/>
</dbReference>
<dbReference type="SUPFAM" id="SSF55874">
    <property type="entry name" value="ATPase domain of HSP90 chaperone/DNA topoisomerase II/histidine kinase"/>
    <property type="match status" value="1"/>
</dbReference>
<comment type="catalytic activity">
    <reaction evidence="1">
        <text>ATP + protein L-histidine = ADP + protein N-phospho-L-histidine.</text>
        <dbReference type="EC" id="2.7.13.3"/>
    </reaction>
</comment>
<dbReference type="PRINTS" id="PR00344">
    <property type="entry name" value="BCTRLSENSOR"/>
</dbReference>
<evidence type="ECO:0000256" key="3">
    <source>
        <dbReference type="ARBA" id="ARBA00022553"/>
    </source>
</evidence>
<feature type="transmembrane region" description="Helical" evidence="7">
    <location>
        <begin position="156"/>
        <end position="177"/>
    </location>
</feature>
<dbReference type="CDD" id="cd00075">
    <property type="entry name" value="HATPase"/>
    <property type="match status" value="1"/>
</dbReference>
<sequence length="407" mass="45138">MLKYTRLIIGVPFCFTLMVIWFAWSAFRASPQIAAENLRGAGLSISAAIEQLVVADASLRSLARYTTPDIAYFALIDRQGIVRFHTNPLLIDHPYTGAIQNRLPDGISEQREQLGTGEEVYILRTMIHAGSDKYLLILALHTYRADQVIRRAQTGITVVSALTVALWGGTILLFYMIRREERHQREMRRQDELARLGEMGAVMAHEIRNPLAGIKGFAQMIETVASIEQACTYADKIVSQSIRMEALVNDLLAFARVDHTEKQNADLTQIIIDCVELLRPEAADHNVTIVVDAPQHITANVTEDRIVQMLLNLIKNGIQSMPDGGEVTVAMRQNRDTAVVSVRDNGTGISQERLPHIFDPFWTSKAKGTGLGLALCRKVAEEHGGTITVSSRENVGTKFVVTLPAVK</sequence>
<keyword evidence="6" id="KW-0902">Two-component regulatory system</keyword>
<name>A0AAW4L8J3_9BACT</name>
<dbReference type="InterPro" id="IPR004358">
    <property type="entry name" value="Sig_transdc_His_kin-like_C"/>
</dbReference>
<dbReference type="EMBL" id="JAHCVJ010000012">
    <property type="protein sequence ID" value="MBT0666467.1"/>
    <property type="molecule type" value="Genomic_DNA"/>
</dbReference>
<dbReference type="RefSeq" id="WP_214173237.1">
    <property type="nucleotide sequence ID" value="NZ_JAHCVJ010000012.1"/>
</dbReference>
<dbReference type="Pfam" id="PF02518">
    <property type="entry name" value="HATPase_c"/>
    <property type="match status" value="1"/>
</dbReference>
<keyword evidence="3" id="KW-0597">Phosphoprotein</keyword>
<feature type="domain" description="Histidine kinase" evidence="8">
    <location>
        <begin position="202"/>
        <end position="407"/>
    </location>
</feature>
<reference evidence="9 10" key="1">
    <citation type="submission" date="2021-05" db="EMBL/GenBank/DDBJ databases">
        <title>The draft genome of Geobacter pelophilus DSM 12255.</title>
        <authorList>
            <person name="Xu Z."/>
            <person name="Masuda Y."/>
            <person name="Itoh H."/>
            <person name="Senoo K."/>
        </authorList>
    </citation>
    <scope>NUCLEOTIDE SEQUENCE [LARGE SCALE GENOMIC DNA]</scope>
    <source>
        <strain evidence="9 10">DSM 12255</strain>
    </source>
</reference>
<evidence type="ECO:0000259" key="8">
    <source>
        <dbReference type="PROSITE" id="PS50109"/>
    </source>
</evidence>
<keyword evidence="7" id="KW-0472">Membrane</keyword>
<protein>
    <recommendedName>
        <fullName evidence="2">histidine kinase</fullName>
        <ecNumber evidence="2">2.7.13.3</ecNumber>
    </recommendedName>
</protein>
<evidence type="ECO:0000256" key="4">
    <source>
        <dbReference type="ARBA" id="ARBA00022679"/>
    </source>
</evidence>
<comment type="caution">
    <text evidence="9">The sequence shown here is derived from an EMBL/GenBank/DDBJ whole genome shotgun (WGS) entry which is preliminary data.</text>
</comment>
<dbReference type="InterPro" id="IPR003594">
    <property type="entry name" value="HATPase_dom"/>
</dbReference>
<keyword evidence="7" id="KW-0812">Transmembrane</keyword>
<dbReference type="Proteomes" id="UP000811899">
    <property type="component" value="Unassembled WGS sequence"/>
</dbReference>
<dbReference type="PROSITE" id="PS50109">
    <property type="entry name" value="HIS_KIN"/>
    <property type="match status" value="1"/>
</dbReference>
<evidence type="ECO:0000256" key="7">
    <source>
        <dbReference type="SAM" id="Phobius"/>
    </source>
</evidence>
<dbReference type="EC" id="2.7.13.3" evidence="2"/>
<dbReference type="InterPro" id="IPR050736">
    <property type="entry name" value="Sensor_HK_Regulatory"/>
</dbReference>
<evidence type="ECO:0000256" key="5">
    <source>
        <dbReference type="ARBA" id="ARBA00022777"/>
    </source>
</evidence>
<dbReference type="SUPFAM" id="SSF47384">
    <property type="entry name" value="Homodimeric domain of signal transducing histidine kinase"/>
    <property type="match status" value="1"/>
</dbReference>
<evidence type="ECO:0000256" key="6">
    <source>
        <dbReference type="ARBA" id="ARBA00023012"/>
    </source>
</evidence>
<dbReference type="Gene3D" id="1.10.287.130">
    <property type="match status" value="1"/>
</dbReference>
<dbReference type="GO" id="GO:0000155">
    <property type="term" value="F:phosphorelay sensor kinase activity"/>
    <property type="evidence" value="ECO:0007669"/>
    <property type="project" value="InterPro"/>
</dbReference>
<feature type="transmembrane region" description="Helical" evidence="7">
    <location>
        <begin position="7"/>
        <end position="27"/>
    </location>
</feature>
<keyword evidence="7" id="KW-1133">Transmembrane helix</keyword>
<dbReference type="InterPro" id="IPR005467">
    <property type="entry name" value="His_kinase_dom"/>
</dbReference>
<dbReference type="SMART" id="SM00387">
    <property type="entry name" value="HATPase_c"/>
    <property type="match status" value="1"/>
</dbReference>
<keyword evidence="10" id="KW-1185">Reference proteome</keyword>
<evidence type="ECO:0000313" key="9">
    <source>
        <dbReference type="EMBL" id="MBT0666467.1"/>
    </source>
</evidence>
<evidence type="ECO:0000256" key="2">
    <source>
        <dbReference type="ARBA" id="ARBA00012438"/>
    </source>
</evidence>
<dbReference type="PANTHER" id="PTHR43711">
    <property type="entry name" value="TWO-COMPONENT HISTIDINE KINASE"/>
    <property type="match status" value="1"/>
</dbReference>
<dbReference type="CDD" id="cd00082">
    <property type="entry name" value="HisKA"/>
    <property type="match status" value="1"/>
</dbReference>
<keyword evidence="4" id="KW-0808">Transferase</keyword>
<organism evidence="9 10">
    <name type="scientific">Geoanaerobacter pelophilus</name>
    <dbReference type="NCBI Taxonomy" id="60036"/>
    <lineage>
        <taxon>Bacteria</taxon>
        <taxon>Pseudomonadati</taxon>
        <taxon>Thermodesulfobacteriota</taxon>
        <taxon>Desulfuromonadia</taxon>
        <taxon>Geobacterales</taxon>
        <taxon>Geobacteraceae</taxon>
        <taxon>Geoanaerobacter</taxon>
    </lineage>
</organism>
<evidence type="ECO:0000313" key="10">
    <source>
        <dbReference type="Proteomes" id="UP000811899"/>
    </source>
</evidence>
<dbReference type="FunFam" id="3.30.565.10:FF:000006">
    <property type="entry name" value="Sensor histidine kinase WalK"/>
    <property type="match status" value="1"/>
</dbReference>